<gene>
    <name evidence="1" type="ORF">BZ3500_MVSOF-1268-A1-R1_CHR6-3G08798</name>
</gene>
<name>A0A2X0MMS0_9BASI</name>
<organism evidence="1 2">
    <name type="scientific">Microbotryum saponariae</name>
    <dbReference type="NCBI Taxonomy" id="289078"/>
    <lineage>
        <taxon>Eukaryota</taxon>
        <taxon>Fungi</taxon>
        <taxon>Dikarya</taxon>
        <taxon>Basidiomycota</taxon>
        <taxon>Pucciniomycotina</taxon>
        <taxon>Microbotryomycetes</taxon>
        <taxon>Microbotryales</taxon>
        <taxon>Microbotryaceae</taxon>
        <taxon>Microbotryum</taxon>
    </lineage>
</organism>
<dbReference type="AlphaFoldDB" id="A0A2X0MMS0"/>
<protein>
    <submittedName>
        <fullName evidence="1">BZ3500_MvSof-1268-A1-R1_Chr6-3g08798 protein</fullName>
    </submittedName>
</protein>
<accession>A0A2X0MMS0</accession>
<evidence type="ECO:0000313" key="1">
    <source>
        <dbReference type="EMBL" id="SCZ93654.1"/>
    </source>
</evidence>
<reference evidence="2" key="1">
    <citation type="submission" date="2016-10" db="EMBL/GenBank/DDBJ databases">
        <authorList>
            <person name="Jeantristanb JTB J.-T."/>
            <person name="Ricardo R."/>
        </authorList>
    </citation>
    <scope>NUCLEOTIDE SEQUENCE [LARGE SCALE GENOMIC DNA]</scope>
</reference>
<proteinExistence type="predicted"/>
<dbReference type="EMBL" id="FMWP01000048">
    <property type="protein sequence ID" value="SCZ93654.1"/>
    <property type="molecule type" value="Genomic_DNA"/>
</dbReference>
<sequence>MATMPVEGTPVNPAIVEPVLDEVSDEARGSTRPEAAILNVPNVAPPTEQSIAG</sequence>
<evidence type="ECO:0000313" key="2">
    <source>
        <dbReference type="Proteomes" id="UP000249723"/>
    </source>
</evidence>
<dbReference type="STRING" id="289078.A0A2X0MMS0"/>
<keyword evidence="2" id="KW-1185">Reference proteome</keyword>
<dbReference type="Proteomes" id="UP000249723">
    <property type="component" value="Unassembled WGS sequence"/>
</dbReference>